<dbReference type="PROSITE" id="PS51375">
    <property type="entry name" value="PPR"/>
    <property type="match status" value="7"/>
</dbReference>
<accession>A0A7I8L4Q0</accession>
<dbReference type="InterPro" id="IPR046848">
    <property type="entry name" value="E_motif"/>
</dbReference>
<sequence length="701" mass="77400">MRSSILLAGASFGRACGTVSSSSAASAPISHHPLSSLLQSISSLTSQSLLWDSFVAYSSLRLHSPPSFLLLLPICSLLSCSSSLGALPQGRQLHGHLFSLGFQEDPSLVPRLVSFYSCCGAFEEARAVVECSISTLCLSWNILISGYVRAGSPELAFSAYEAMVERGVAVDHFTYPSVLKACGEMKDLSKGRKVHERVIGGVLGWNLYVCNALVSMYGKCGDLIAARKLFEEMPQRDAVSWNGIISAYTSRGNWDEAFELFERMRVDEKELNVVTWNTIAGGHLKRGNSLEALALISLLKRSGSSLDFVTAVVALNACSQLGFLRSGKEVHGLTVRHLFHEIETVRNSLITMYLRCKKTPFAEILFEKATTQNLVSWNCMISGFAALNWLEQTSQLFRDMVLSGLQPNYVTIVAILSLFGRVADLRHGKELHCYITKKHEFEERRLLWNSLIDMYCKSGRISVARKVFNLMKDRDEVSYTSMIAGYGMQGDGLTALKLFDEMIDRGIKPDSVALVAVLSACSHAGLVIEGQMLFGAMASCHGITPKLEHYSCMVDLYGRAGMVERSEVIMSTMPVEPTAVMWAALLGACQVWRNTEIGERAADGLLKTKTDNPGHYVLAANMYACAGRWEELARVRVMMRDLGLRKAPGCAWVSLGDGFHPFVVEDRDNGCADEIYRWLGRLTDHMRDAGYVCDRNSGFHE</sequence>
<reference evidence="3" key="1">
    <citation type="submission" date="2020-02" db="EMBL/GenBank/DDBJ databases">
        <authorList>
            <person name="Scholz U."/>
            <person name="Mascher M."/>
            <person name="Fiebig A."/>
        </authorList>
    </citation>
    <scope>NUCLEOTIDE SEQUENCE</scope>
</reference>
<dbReference type="InterPro" id="IPR011990">
    <property type="entry name" value="TPR-like_helical_dom_sf"/>
</dbReference>
<evidence type="ECO:0000313" key="3">
    <source>
        <dbReference type="EMBL" id="CAA7404983.1"/>
    </source>
</evidence>
<dbReference type="GO" id="GO:0009451">
    <property type="term" value="P:RNA modification"/>
    <property type="evidence" value="ECO:0007669"/>
    <property type="project" value="InterPro"/>
</dbReference>
<dbReference type="Gene3D" id="1.25.40.10">
    <property type="entry name" value="Tetratricopeptide repeat domain"/>
    <property type="match status" value="5"/>
</dbReference>
<feature type="repeat" description="PPR" evidence="2">
    <location>
        <begin position="237"/>
        <end position="271"/>
    </location>
</feature>
<dbReference type="InterPro" id="IPR002885">
    <property type="entry name" value="PPR_rpt"/>
</dbReference>
<dbReference type="Pfam" id="PF20431">
    <property type="entry name" value="E_motif"/>
    <property type="match status" value="1"/>
</dbReference>
<feature type="repeat" description="PPR" evidence="2">
    <location>
        <begin position="475"/>
        <end position="509"/>
    </location>
</feature>
<keyword evidence="4" id="KW-1185">Reference proteome</keyword>
<dbReference type="SUPFAM" id="SSF48452">
    <property type="entry name" value="TPR-like"/>
    <property type="match status" value="1"/>
</dbReference>
<dbReference type="GO" id="GO:0003723">
    <property type="term" value="F:RNA binding"/>
    <property type="evidence" value="ECO:0007669"/>
    <property type="project" value="InterPro"/>
</dbReference>
<evidence type="ECO:0000256" key="1">
    <source>
        <dbReference type="ARBA" id="ARBA00022737"/>
    </source>
</evidence>
<feature type="repeat" description="PPR" evidence="2">
    <location>
        <begin position="444"/>
        <end position="474"/>
    </location>
</feature>
<feature type="repeat" description="PPR" evidence="2">
    <location>
        <begin position="136"/>
        <end position="170"/>
    </location>
</feature>
<evidence type="ECO:0000313" key="4">
    <source>
        <dbReference type="Proteomes" id="UP000663760"/>
    </source>
</evidence>
<dbReference type="Proteomes" id="UP000663760">
    <property type="component" value="Chromosome 11"/>
</dbReference>
<keyword evidence="1" id="KW-0677">Repeat</keyword>
<dbReference type="OrthoDB" id="185373at2759"/>
<evidence type="ECO:0000256" key="2">
    <source>
        <dbReference type="PROSITE-ProRule" id="PRU00708"/>
    </source>
</evidence>
<dbReference type="InterPro" id="IPR046960">
    <property type="entry name" value="PPR_At4g14850-like_plant"/>
</dbReference>
<proteinExistence type="predicted"/>
<dbReference type="NCBIfam" id="TIGR00756">
    <property type="entry name" value="PPR"/>
    <property type="match status" value="6"/>
</dbReference>
<dbReference type="FunFam" id="1.25.40.10:FF:000344">
    <property type="entry name" value="Pentatricopeptide repeat-containing protein"/>
    <property type="match status" value="1"/>
</dbReference>
<gene>
    <name evidence="3" type="ORF">SI8410_11015661</name>
</gene>
<dbReference type="Pfam" id="PF13041">
    <property type="entry name" value="PPR_2"/>
    <property type="match status" value="2"/>
</dbReference>
<dbReference type="AlphaFoldDB" id="A0A7I8L4Q0"/>
<name>A0A7I8L4Q0_SPIIN</name>
<dbReference type="FunFam" id="1.25.40.10:FF:000637">
    <property type="entry name" value="Pentatricopeptide repeat-containing protein"/>
    <property type="match status" value="1"/>
</dbReference>
<protein>
    <submittedName>
        <fullName evidence="3">Uncharacterized protein</fullName>
    </submittedName>
</protein>
<feature type="repeat" description="PPR" evidence="2">
    <location>
        <begin position="272"/>
        <end position="306"/>
    </location>
</feature>
<dbReference type="EMBL" id="LR746274">
    <property type="protein sequence ID" value="CAA7404983.1"/>
    <property type="molecule type" value="Genomic_DNA"/>
</dbReference>
<dbReference type="Pfam" id="PF01535">
    <property type="entry name" value="PPR"/>
    <property type="match status" value="6"/>
</dbReference>
<dbReference type="PANTHER" id="PTHR47926">
    <property type="entry name" value="PENTATRICOPEPTIDE REPEAT-CONTAINING PROTEIN"/>
    <property type="match status" value="1"/>
</dbReference>
<feature type="repeat" description="PPR" evidence="2">
    <location>
        <begin position="206"/>
        <end position="236"/>
    </location>
</feature>
<organism evidence="3 4">
    <name type="scientific">Spirodela intermedia</name>
    <name type="common">Intermediate duckweed</name>
    <dbReference type="NCBI Taxonomy" id="51605"/>
    <lineage>
        <taxon>Eukaryota</taxon>
        <taxon>Viridiplantae</taxon>
        <taxon>Streptophyta</taxon>
        <taxon>Embryophyta</taxon>
        <taxon>Tracheophyta</taxon>
        <taxon>Spermatophyta</taxon>
        <taxon>Magnoliopsida</taxon>
        <taxon>Liliopsida</taxon>
        <taxon>Araceae</taxon>
        <taxon>Lemnoideae</taxon>
        <taxon>Spirodela</taxon>
    </lineage>
</organism>
<feature type="repeat" description="PPR" evidence="2">
    <location>
        <begin position="373"/>
        <end position="407"/>
    </location>
</feature>
<dbReference type="PANTHER" id="PTHR47926:SF375">
    <property type="entry name" value="PENTATRICOPEPTIDE REPEAT-CONTAINING PROTEIN"/>
    <property type="match status" value="1"/>
</dbReference>